<comment type="caution">
    <text evidence="1">The sequence shown here is derived from an EMBL/GenBank/DDBJ whole genome shotgun (WGS) entry which is preliminary data.</text>
</comment>
<dbReference type="EMBL" id="BMUW01000033">
    <property type="protein sequence ID" value="GGZ83437.1"/>
    <property type="molecule type" value="Genomic_DNA"/>
</dbReference>
<evidence type="ECO:0000313" key="1">
    <source>
        <dbReference type="EMBL" id="GGZ83437.1"/>
    </source>
</evidence>
<name>A0ABQ3CFE6_9ACTN</name>
<dbReference type="Proteomes" id="UP000624183">
    <property type="component" value="Unassembled WGS sequence"/>
</dbReference>
<keyword evidence="2" id="KW-1185">Reference proteome</keyword>
<protein>
    <submittedName>
        <fullName evidence="1">Uncharacterized protein</fullName>
    </submittedName>
</protein>
<evidence type="ECO:0000313" key="2">
    <source>
        <dbReference type="Proteomes" id="UP000624183"/>
    </source>
</evidence>
<reference evidence="2" key="1">
    <citation type="journal article" date="2019" name="Int. J. Syst. Evol. Microbiol.">
        <title>The Global Catalogue of Microorganisms (GCM) 10K type strain sequencing project: providing services to taxonomists for standard genome sequencing and annotation.</title>
        <authorList>
            <consortium name="The Broad Institute Genomics Platform"/>
            <consortium name="The Broad Institute Genome Sequencing Center for Infectious Disease"/>
            <person name="Wu L."/>
            <person name="Ma J."/>
        </authorList>
    </citation>
    <scope>NUCLEOTIDE SEQUENCE [LARGE SCALE GENOMIC DNA]</scope>
    <source>
        <strain evidence="2">JCM 4602</strain>
    </source>
</reference>
<sequence>MITDMNEQNRREAEARELGEQVAALLTQIEALNAGPVVGTLTIPGARIRRFDEGWEVTG</sequence>
<organism evidence="1 2">
    <name type="scientific">Streptomyces rubiginosohelvolus</name>
    <dbReference type="NCBI Taxonomy" id="67362"/>
    <lineage>
        <taxon>Bacteria</taxon>
        <taxon>Bacillati</taxon>
        <taxon>Actinomycetota</taxon>
        <taxon>Actinomycetes</taxon>
        <taxon>Kitasatosporales</taxon>
        <taxon>Streptomycetaceae</taxon>
        <taxon>Streptomyces</taxon>
    </lineage>
</organism>
<accession>A0ABQ3CFE6</accession>
<gene>
    <name evidence="1" type="ORF">GCM10010328_67150</name>
</gene>
<proteinExistence type="predicted"/>